<evidence type="ECO:0000256" key="4">
    <source>
        <dbReference type="ARBA" id="ARBA00022475"/>
    </source>
</evidence>
<evidence type="ECO:0000259" key="13">
    <source>
        <dbReference type="PROSITE" id="PS50850"/>
    </source>
</evidence>
<feature type="transmembrane region" description="Helical" evidence="12">
    <location>
        <begin position="187"/>
        <end position="206"/>
    </location>
</feature>
<dbReference type="InterPro" id="IPR011701">
    <property type="entry name" value="MFS"/>
</dbReference>
<feature type="transmembrane region" description="Helical" evidence="12">
    <location>
        <begin position="108"/>
        <end position="137"/>
    </location>
</feature>
<dbReference type="SUPFAM" id="SSF103473">
    <property type="entry name" value="MFS general substrate transporter"/>
    <property type="match status" value="1"/>
</dbReference>
<dbReference type="Pfam" id="PF07690">
    <property type="entry name" value="MFS_1"/>
    <property type="match status" value="1"/>
</dbReference>
<feature type="transmembrane region" description="Helical" evidence="12">
    <location>
        <begin position="303"/>
        <end position="322"/>
    </location>
</feature>
<dbReference type="CDD" id="cd17369">
    <property type="entry name" value="MFS_ShiA_like"/>
    <property type="match status" value="1"/>
</dbReference>
<dbReference type="EMBL" id="FOCQ01000003">
    <property type="protein sequence ID" value="SEM93809.1"/>
    <property type="molecule type" value="Genomic_DNA"/>
</dbReference>
<organism evidence="14 15">
    <name type="scientific">Lihuaxuella thermophila</name>
    <dbReference type="NCBI Taxonomy" id="1173111"/>
    <lineage>
        <taxon>Bacteria</taxon>
        <taxon>Bacillati</taxon>
        <taxon>Bacillota</taxon>
        <taxon>Bacilli</taxon>
        <taxon>Bacillales</taxon>
        <taxon>Thermoactinomycetaceae</taxon>
        <taxon>Lihuaxuella</taxon>
    </lineage>
</organism>
<keyword evidence="6 12" id="KW-0812">Transmembrane</keyword>
<feature type="transmembrane region" description="Helical" evidence="12">
    <location>
        <begin position="84"/>
        <end position="102"/>
    </location>
</feature>
<evidence type="ECO:0000256" key="8">
    <source>
        <dbReference type="ARBA" id="ARBA00022989"/>
    </source>
</evidence>
<comment type="function">
    <text evidence="10">May be a proton symporter involved in the uptake of osmolytes such as proline and glycine betaine.</text>
</comment>
<evidence type="ECO:0000313" key="15">
    <source>
        <dbReference type="Proteomes" id="UP000199695"/>
    </source>
</evidence>
<dbReference type="InterPro" id="IPR020846">
    <property type="entry name" value="MFS_dom"/>
</dbReference>
<keyword evidence="9 12" id="KW-0472">Membrane</keyword>
<evidence type="ECO:0000256" key="1">
    <source>
        <dbReference type="ARBA" id="ARBA00004429"/>
    </source>
</evidence>
<keyword evidence="5" id="KW-0997">Cell inner membrane</keyword>
<feature type="transmembrane region" description="Helical" evidence="12">
    <location>
        <begin position="397"/>
        <end position="416"/>
    </location>
</feature>
<dbReference type="GO" id="GO:0015293">
    <property type="term" value="F:symporter activity"/>
    <property type="evidence" value="ECO:0007669"/>
    <property type="project" value="UniProtKB-KW"/>
</dbReference>
<dbReference type="PROSITE" id="PS50850">
    <property type="entry name" value="MFS"/>
    <property type="match status" value="1"/>
</dbReference>
<feature type="domain" description="Major facilitator superfamily (MFS) profile" evidence="13">
    <location>
        <begin position="11"/>
        <end position="421"/>
    </location>
</feature>
<feature type="transmembrane region" description="Helical" evidence="12">
    <location>
        <begin position="158"/>
        <end position="175"/>
    </location>
</feature>
<feature type="transmembrane region" description="Helical" evidence="12">
    <location>
        <begin position="245"/>
        <end position="262"/>
    </location>
</feature>
<comment type="subcellular location">
    <subcellularLocation>
        <location evidence="1">Cell inner membrane</location>
        <topology evidence="1">Multi-pass membrane protein</topology>
    </subcellularLocation>
</comment>
<reference evidence="14 15" key="1">
    <citation type="submission" date="2016-10" db="EMBL/GenBank/DDBJ databases">
        <authorList>
            <person name="de Groot N.N."/>
        </authorList>
    </citation>
    <scope>NUCLEOTIDE SEQUENCE [LARGE SCALE GENOMIC DNA]</scope>
    <source>
        <strain evidence="14 15">DSM 46701</strain>
    </source>
</reference>
<sequence>MKPSKDQVVKSAFSSFIGTAIEWYDFFLYGTAAALVFPKLFFPESDPLVGTLQSFATFTLGFVARPFGGIIFGNYGDKIGRKSMLVLTLLIMGISTALIGLLPTYENIGIWAPVLLIVLRLLQGIGVGGEWGGAALIAVEHAPKGKRGFYGSWPQMGVPGGLLLSTAVFTLFSSLPDEQFLSWGWRIPFLLSILLVGVGLFIRLRVMETPAFQKVKETGTEARMPILEVLKAHPKEVLQAMGARFAENGSFYIFSVFVLTYATEQLDLAKNMVLTGVTLATAIGFFAMPLFAALSDRIGRRPVYMGGAAFTALFAFPFFWLLDTKSTLFIWLAIVLAMVFGHAAMYGPQAAFLSELFGTRVRYSGISIGAQLASVFAGGIAPLVATSLIAWTGGKPWAVAVYLIFMSLITLISVYWTSETYQKEISEERTNAKKEGFQRNTPAG</sequence>
<gene>
    <name evidence="14" type="ORF">SAMN05444955_103267</name>
</gene>
<proteinExistence type="inferred from homology"/>
<dbReference type="PANTHER" id="PTHR43045">
    <property type="entry name" value="SHIKIMATE TRANSPORTER"/>
    <property type="match status" value="1"/>
</dbReference>
<dbReference type="Proteomes" id="UP000199695">
    <property type="component" value="Unassembled WGS sequence"/>
</dbReference>
<feature type="transmembrane region" description="Helical" evidence="12">
    <location>
        <begin position="54"/>
        <end position="72"/>
    </location>
</feature>
<dbReference type="PANTHER" id="PTHR43045:SF1">
    <property type="entry name" value="SHIKIMATE TRANSPORTER"/>
    <property type="match status" value="1"/>
</dbReference>
<evidence type="ECO:0000256" key="6">
    <source>
        <dbReference type="ARBA" id="ARBA00022692"/>
    </source>
</evidence>
<dbReference type="RefSeq" id="WP_089965902.1">
    <property type="nucleotide sequence ID" value="NZ_FOCQ01000003.1"/>
</dbReference>
<evidence type="ECO:0000313" key="14">
    <source>
        <dbReference type="EMBL" id="SEM93809.1"/>
    </source>
</evidence>
<keyword evidence="3" id="KW-0813">Transport</keyword>
<evidence type="ECO:0000256" key="7">
    <source>
        <dbReference type="ARBA" id="ARBA00022847"/>
    </source>
</evidence>
<feature type="transmembrane region" description="Helical" evidence="12">
    <location>
        <begin position="268"/>
        <end position="291"/>
    </location>
</feature>
<dbReference type="FunFam" id="1.20.1250.20:FF:000001">
    <property type="entry name" value="Dicarboxylate MFS transporter"/>
    <property type="match status" value="1"/>
</dbReference>
<feature type="transmembrane region" description="Helical" evidence="12">
    <location>
        <begin position="21"/>
        <end position="42"/>
    </location>
</feature>
<evidence type="ECO:0000256" key="12">
    <source>
        <dbReference type="SAM" id="Phobius"/>
    </source>
</evidence>
<evidence type="ECO:0000256" key="2">
    <source>
        <dbReference type="ARBA" id="ARBA00008240"/>
    </source>
</evidence>
<dbReference type="InterPro" id="IPR036259">
    <property type="entry name" value="MFS_trans_sf"/>
</dbReference>
<dbReference type="PROSITE" id="PS00217">
    <property type="entry name" value="SUGAR_TRANSPORT_2"/>
    <property type="match status" value="1"/>
</dbReference>
<evidence type="ECO:0000256" key="10">
    <source>
        <dbReference type="ARBA" id="ARBA00037295"/>
    </source>
</evidence>
<protein>
    <recommendedName>
        <fullName evidence="11">Putative proline/betaine transporter</fullName>
    </recommendedName>
</protein>
<evidence type="ECO:0000256" key="11">
    <source>
        <dbReference type="ARBA" id="ARBA00039918"/>
    </source>
</evidence>
<name>A0A1H8CFY7_9BACL</name>
<comment type="similarity">
    <text evidence="2">Belongs to the major facilitator superfamily. Metabolite:H+ Symporter (MHS) family (TC 2.A.1.6) family.</text>
</comment>
<dbReference type="InterPro" id="IPR005829">
    <property type="entry name" value="Sugar_transporter_CS"/>
</dbReference>
<accession>A0A1H8CFY7</accession>
<dbReference type="Gene3D" id="1.20.1250.20">
    <property type="entry name" value="MFS general substrate transporter like domains"/>
    <property type="match status" value="2"/>
</dbReference>
<keyword evidence="8 12" id="KW-1133">Transmembrane helix</keyword>
<dbReference type="OrthoDB" id="9783227at2"/>
<feature type="transmembrane region" description="Helical" evidence="12">
    <location>
        <begin position="328"/>
        <end position="347"/>
    </location>
</feature>
<dbReference type="AlphaFoldDB" id="A0A1H8CFY7"/>
<dbReference type="STRING" id="1173111.SAMN05444955_103267"/>
<evidence type="ECO:0000256" key="3">
    <source>
        <dbReference type="ARBA" id="ARBA00022448"/>
    </source>
</evidence>
<keyword evidence="15" id="KW-1185">Reference proteome</keyword>
<dbReference type="GO" id="GO:0005886">
    <property type="term" value="C:plasma membrane"/>
    <property type="evidence" value="ECO:0007669"/>
    <property type="project" value="UniProtKB-SubCell"/>
</dbReference>
<keyword evidence="4" id="KW-1003">Cell membrane</keyword>
<keyword evidence="7" id="KW-0769">Symport</keyword>
<evidence type="ECO:0000256" key="5">
    <source>
        <dbReference type="ARBA" id="ARBA00022519"/>
    </source>
</evidence>
<dbReference type="InterPro" id="IPR004736">
    <property type="entry name" value="MHS_symport"/>
</dbReference>
<feature type="transmembrane region" description="Helical" evidence="12">
    <location>
        <begin position="368"/>
        <end position="391"/>
    </location>
</feature>
<evidence type="ECO:0000256" key="9">
    <source>
        <dbReference type="ARBA" id="ARBA00023136"/>
    </source>
</evidence>
<dbReference type="NCBIfam" id="TIGR00883">
    <property type="entry name" value="2A0106"/>
    <property type="match status" value="1"/>
</dbReference>